<name>A0ABX8KTG9_9CORY</name>
<dbReference type="Pfam" id="PF01555">
    <property type="entry name" value="N6_N4_Mtase"/>
    <property type="match status" value="1"/>
</dbReference>
<evidence type="ECO:0000313" key="7">
    <source>
        <dbReference type="EMBL" id="QXB17757.1"/>
    </source>
</evidence>
<protein>
    <submittedName>
        <fullName evidence="7">Site-specific DNA-methyltransferase</fullName>
    </submittedName>
</protein>
<dbReference type="Proteomes" id="UP000683520">
    <property type="component" value="Chromosome"/>
</dbReference>
<keyword evidence="4" id="KW-0949">S-adenosyl-L-methionine</keyword>
<evidence type="ECO:0000256" key="4">
    <source>
        <dbReference type="ARBA" id="ARBA00022691"/>
    </source>
</evidence>
<feature type="domain" description="DNA methylase N-4/N-6" evidence="6">
    <location>
        <begin position="36"/>
        <end position="323"/>
    </location>
</feature>
<dbReference type="PRINTS" id="PR00506">
    <property type="entry name" value="D21N6MTFRASE"/>
</dbReference>
<dbReference type="Gene3D" id="3.40.50.150">
    <property type="entry name" value="Vaccinia Virus protein VP39"/>
    <property type="match status" value="1"/>
</dbReference>
<dbReference type="SUPFAM" id="SSF53335">
    <property type="entry name" value="S-adenosyl-L-methionine-dependent methyltransferases"/>
    <property type="match status" value="1"/>
</dbReference>
<evidence type="ECO:0000313" key="8">
    <source>
        <dbReference type="Proteomes" id="UP000683520"/>
    </source>
</evidence>
<dbReference type="GeneID" id="92750010"/>
<dbReference type="EMBL" id="CP077302">
    <property type="protein sequence ID" value="QXB17757.1"/>
    <property type="molecule type" value="Genomic_DNA"/>
</dbReference>
<evidence type="ECO:0000256" key="3">
    <source>
        <dbReference type="ARBA" id="ARBA00022679"/>
    </source>
</evidence>
<dbReference type="InterPro" id="IPR002295">
    <property type="entry name" value="N4/N6-MTase_EcoPI_Mod-like"/>
</dbReference>
<dbReference type="InterPro" id="IPR029063">
    <property type="entry name" value="SAM-dependent_MTases_sf"/>
</dbReference>
<dbReference type="PROSITE" id="PS00092">
    <property type="entry name" value="N6_MTASE"/>
    <property type="match status" value="1"/>
</dbReference>
<evidence type="ECO:0000256" key="2">
    <source>
        <dbReference type="ARBA" id="ARBA00022603"/>
    </source>
</evidence>
<keyword evidence="2" id="KW-0489">Methyltransferase</keyword>
<reference evidence="7 8" key="1">
    <citation type="submission" date="2021-06" db="EMBL/GenBank/DDBJ databases">
        <title>FDA dAtabase for Regulatory Grade micrObial Sequences (FDA-ARGOS): Supporting development and validation of Infectious Disease Dx tests.</title>
        <authorList>
            <person name="Sproer C."/>
            <person name="Gronow S."/>
            <person name="Severitt S."/>
            <person name="Schroder I."/>
            <person name="Tallon L."/>
            <person name="Sadzewicz L."/>
            <person name="Zhao X."/>
            <person name="Boylan J."/>
            <person name="Ott S."/>
            <person name="Bowen H."/>
            <person name="Vavikolanu K."/>
            <person name="Mehta A."/>
            <person name="Aluvathingal J."/>
            <person name="Nadendla S."/>
            <person name="Lowell S."/>
            <person name="Myers T."/>
            <person name="Yan Y."/>
        </authorList>
    </citation>
    <scope>NUCLEOTIDE SEQUENCE [LARGE SCALE GENOMIC DNA]</scope>
    <source>
        <strain evidence="7 8">FDAARGOS 1425</strain>
    </source>
</reference>
<feature type="region of interest" description="Disordered" evidence="5">
    <location>
        <begin position="153"/>
        <end position="201"/>
    </location>
</feature>
<accession>A0ABX8KTG9</accession>
<evidence type="ECO:0000259" key="6">
    <source>
        <dbReference type="Pfam" id="PF01555"/>
    </source>
</evidence>
<comment type="similarity">
    <text evidence="1">Belongs to the N(4)/N(6)-methyltransferase family.</text>
</comment>
<dbReference type="InterPro" id="IPR002052">
    <property type="entry name" value="DNA_methylase_N6_adenine_CS"/>
</dbReference>
<keyword evidence="8" id="KW-1185">Reference proteome</keyword>
<organism evidence="7 8">
    <name type="scientific">Corynebacterium coyleae</name>
    <dbReference type="NCBI Taxonomy" id="53374"/>
    <lineage>
        <taxon>Bacteria</taxon>
        <taxon>Bacillati</taxon>
        <taxon>Actinomycetota</taxon>
        <taxon>Actinomycetes</taxon>
        <taxon>Mycobacteriales</taxon>
        <taxon>Corynebacteriaceae</taxon>
        <taxon>Corynebacterium</taxon>
    </lineage>
</organism>
<feature type="compositionally biased region" description="Basic and acidic residues" evidence="5">
    <location>
        <begin position="154"/>
        <end position="166"/>
    </location>
</feature>
<sequence length="373" mass="42894">MYEKRPRSTHSENSIVVGDVLDCAEWLKAHYGKQSVSLIYIDPPFNTQKTFQSYADRLSHEEWLSMFKDRLVATAPLLKNDGSVWVHLDDSELHHARFVLDEIFGEKAYVGSIIWEKRTSRESRSALSSAHDTILIYSPAGPQKWKLKRNLIPRRQDQLKNPDNDPRGSWADAPFTAPGYRDGQQYPIVTPTGERKLPPKGRSWYTAEDRFHELMQDNRIWFPKNGNGSPRLKRFSWELKGLVPKTLWFADEVGTTESAKRKLIKTFHTEIPFDTPKPVELLERIVQIATDEGDIVMDFFAGSGTTMEAAARHRRNWIVVERSFETTRDFITPRFQNLQSELPSVDLSNLIQAFPRYGEAQPISALDLLTAHP</sequence>
<dbReference type="InterPro" id="IPR002941">
    <property type="entry name" value="DNA_methylase_N4/N6"/>
</dbReference>
<evidence type="ECO:0000256" key="5">
    <source>
        <dbReference type="SAM" id="MobiDB-lite"/>
    </source>
</evidence>
<evidence type="ECO:0000256" key="1">
    <source>
        <dbReference type="ARBA" id="ARBA00006594"/>
    </source>
</evidence>
<dbReference type="RefSeq" id="WP_092101558.1">
    <property type="nucleotide sequence ID" value="NZ_CP047198.1"/>
</dbReference>
<gene>
    <name evidence="7" type="ORF">I6L55_07445</name>
</gene>
<keyword evidence="3" id="KW-0808">Transferase</keyword>
<proteinExistence type="inferred from homology"/>